<accession>A0AAE0GRH8</accession>
<reference evidence="3 4" key="1">
    <citation type="journal article" date="2015" name="Genome Biol. Evol.">
        <title>Comparative Genomics of a Bacterivorous Green Alga Reveals Evolutionary Causalities and Consequences of Phago-Mixotrophic Mode of Nutrition.</title>
        <authorList>
            <person name="Burns J.A."/>
            <person name="Paasch A."/>
            <person name="Narechania A."/>
            <person name="Kim E."/>
        </authorList>
    </citation>
    <scope>NUCLEOTIDE SEQUENCE [LARGE SCALE GENOMIC DNA]</scope>
    <source>
        <strain evidence="3 4">PLY_AMNH</strain>
    </source>
</reference>
<name>A0AAE0GRH8_9CHLO</name>
<feature type="compositionally biased region" description="Basic residues" evidence="2">
    <location>
        <begin position="158"/>
        <end position="168"/>
    </location>
</feature>
<organism evidence="3 4">
    <name type="scientific">Cymbomonas tetramitiformis</name>
    <dbReference type="NCBI Taxonomy" id="36881"/>
    <lineage>
        <taxon>Eukaryota</taxon>
        <taxon>Viridiplantae</taxon>
        <taxon>Chlorophyta</taxon>
        <taxon>Pyramimonadophyceae</taxon>
        <taxon>Pyramimonadales</taxon>
        <taxon>Pyramimonadaceae</taxon>
        <taxon>Cymbomonas</taxon>
    </lineage>
</organism>
<dbReference type="AlphaFoldDB" id="A0AAE0GRH8"/>
<proteinExistence type="predicted"/>
<keyword evidence="1" id="KW-0175">Coiled coil</keyword>
<evidence type="ECO:0000313" key="3">
    <source>
        <dbReference type="EMBL" id="KAK3282989.1"/>
    </source>
</evidence>
<sequence length="168" mass="20410">MEKSKLCELEQSLKKEKFNNSKLKRQLQTVEEVNRQHNKYIEDMNKSFWEQARTQREERLKIETELFMLKKECDKRQSVIKKAGHEKQELQDQIDKYKEVCLRMQIDMTNLKKVCETQEEEQSMIQRFCIENTFLAEQKPSLTNEQYRSRNEATRPQKLGKREHHTKV</sequence>
<feature type="region of interest" description="Disordered" evidence="2">
    <location>
        <begin position="140"/>
        <end position="168"/>
    </location>
</feature>
<gene>
    <name evidence="3" type="ORF">CYMTET_9302</name>
</gene>
<evidence type="ECO:0000256" key="2">
    <source>
        <dbReference type="SAM" id="MobiDB-lite"/>
    </source>
</evidence>
<feature type="coiled-coil region" evidence="1">
    <location>
        <begin position="80"/>
        <end position="107"/>
    </location>
</feature>
<keyword evidence="4" id="KW-1185">Reference proteome</keyword>
<protein>
    <submittedName>
        <fullName evidence="3">Uncharacterized protein</fullName>
    </submittedName>
</protein>
<feature type="coiled-coil region" evidence="1">
    <location>
        <begin position="13"/>
        <end position="43"/>
    </location>
</feature>
<dbReference type="EMBL" id="LGRX02003081">
    <property type="protein sequence ID" value="KAK3282989.1"/>
    <property type="molecule type" value="Genomic_DNA"/>
</dbReference>
<evidence type="ECO:0000313" key="4">
    <source>
        <dbReference type="Proteomes" id="UP001190700"/>
    </source>
</evidence>
<evidence type="ECO:0000256" key="1">
    <source>
        <dbReference type="SAM" id="Coils"/>
    </source>
</evidence>
<dbReference type="Proteomes" id="UP001190700">
    <property type="component" value="Unassembled WGS sequence"/>
</dbReference>
<comment type="caution">
    <text evidence="3">The sequence shown here is derived from an EMBL/GenBank/DDBJ whole genome shotgun (WGS) entry which is preliminary data.</text>
</comment>